<comment type="caution">
    <text evidence="1">The sequence shown here is derived from an EMBL/GenBank/DDBJ whole genome shotgun (WGS) entry which is preliminary data.</text>
</comment>
<name>A0A846MEA5_9BACL</name>
<accession>A0A846MEA5</accession>
<dbReference type="RefSeq" id="WP_166909399.1">
    <property type="nucleotide sequence ID" value="NZ_JAASRS010000001.1"/>
</dbReference>
<protein>
    <submittedName>
        <fullName evidence="1">Uncharacterized protein YacL (UPF0231 family)</fullName>
    </submittedName>
</protein>
<gene>
    <name evidence="1" type="ORF">BDD39_001397</name>
</gene>
<organism evidence="1 2">
    <name type="scientific">Saccharococcus thermophilus</name>
    <dbReference type="NCBI Taxonomy" id="29396"/>
    <lineage>
        <taxon>Bacteria</taxon>
        <taxon>Bacillati</taxon>
        <taxon>Bacillota</taxon>
        <taxon>Bacilli</taxon>
        <taxon>Bacillales</taxon>
        <taxon>Anoxybacillaceae</taxon>
        <taxon>Saccharococcus</taxon>
    </lineage>
</organism>
<dbReference type="Proteomes" id="UP000532769">
    <property type="component" value="Unassembled WGS sequence"/>
</dbReference>
<evidence type="ECO:0000313" key="1">
    <source>
        <dbReference type="EMBL" id="NIK14887.1"/>
    </source>
</evidence>
<keyword evidence="2" id="KW-1185">Reference proteome</keyword>
<dbReference type="EMBL" id="JAASRS010000001">
    <property type="protein sequence ID" value="NIK14887.1"/>
    <property type="molecule type" value="Genomic_DNA"/>
</dbReference>
<dbReference type="AlphaFoldDB" id="A0A846MEA5"/>
<proteinExistence type="predicted"/>
<reference evidence="1 2" key="1">
    <citation type="submission" date="2020-03" db="EMBL/GenBank/DDBJ databases">
        <title>Genomic Encyclopedia of Archaeal and Bacterial Type Strains, Phase II (KMG-II): from individual species to whole genera.</title>
        <authorList>
            <person name="Goeker M."/>
        </authorList>
    </citation>
    <scope>NUCLEOTIDE SEQUENCE [LARGE SCALE GENOMIC DNA]</scope>
    <source>
        <strain evidence="1 2">DSM 4749</strain>
    </source>
</reference>
<sequence>MLETWKKWIKQTTNTIMHWLQQEKRSFSDIAQFIRQHPNTSVTERTWLGLTYRFYSLHLDDVVLTMETRKMKENEEHILFMTLSYPDSSPIVYRSYDEKSDLNDMVTIPPLTQKTAPIPQ</sequence>
<evidence type="ECO:0000313" key="2">
    <source>
        <dbReference type="Proteomes" id="UP000532769"/>
    </source>
</evidence>